<evidence type="ECO:0000313" key="3">
    <source>
        <dbReference type="EMBL" id="RYN59155.1"/>
    </source>
</evidence>
<dbReference type="EMBL" id="PDXB01000015">
    <property type="protein sequence ID" value="RYN27259.1"/>
    <property type="molecule type" value="Genomic_DNA"/>
</dbReference>
<feature type="region of interest" description="Disordered" evidence="1">
    <location>
        <begin position="168"/>
        <end position="204"/>
    </location>
</feature>
<evidence type="ECO:0000256" key="1">
    <source>
        <dbReference type="SAM" id="MobiDB-lite"/>
    </source>
</evidence>
<protein>
    <submittedName>
        <fullName evidence="3">Uncharacterized protein</fullName>
    </submittedName>
</protein>
<dbReference type="Proteomes" id="UP000293195">
    <property type="component" value="Unassembled WGS sequence"/>
</dbReference>
<dbReference type="OrthoDB" id="3673084at2759"/>
<feature type="region of interest" description="Disordered" evidence="1">
    <location>
        <begin position="1"/>
        <end position="24"/>
    </location>
</feature>
<reference evidence="5 6" key="2">
    <citation type="journal article" date="2019" name="bioRxiv">
        <title>Genomics, evolutionary history and diagnostics of the Alternaria alternata species group including apple and Asian pear pathotypes.</title>
        <authorList>
            <person name="Armitage A.D."/>
            <person name="Cockerton H.M."/>
            <person name="Sreenivasaprasad S."/>
            <person name="Woodhall J.W."/>
            <person name="Lane C.R."/>
            <person name="Harrison R.J."/>
            <person name="Clarkson J.P."/>
        </authorList>
    </citation>
    <scope>NUCLEOTIDE SEQUENCE [LARGE SCALE GENOMIC DNA]</scope>
    <source>
        <strain evidence="5">FERA 1082</strain>
        <strain evidence="2">FERA 1164</strain>
        <strain evidence="6">FERA 635</strain>
    </source>
</reference>
<keyword evidence="6" id="KW-1185">Reference proteome</keyword>
<feature type="compositionally biased region" description="Low complexity" evidence="1">
    <location>
        <begin position="181"/>
        <end position="195"/>
    </location>
</feature>
<organism evidence="3 5">
    <name type="scientific">Alternaria tenuissima</name>
    <dbReference type="NCBI Taxonomy" id="119927"/>
    <lineage>
        <taxon>Eukaryota</taxon>
        <taxon>Fungi</taxon>
        <taxon>Dikarya</taxon>
        <taxon>Ascomycota</taxon>
        <taxon>Pezizomycotina</taxon>
        <taxon>Dothideomycetes</taxon>
        <taxon>Pleosporomycetidae</taxon>
        <taxon>Pleosporales</taxon>
        <taxon>Pleosporineae</taxon>
        <taxon>Pleosporaceae</taxon>
        <taxon>Alternaria</taxon>
        <taxon>Alternaria sect. Alternaria</taxon>
        <taxon>Alternaria alternata complex</taxon>
    </lineage>
</organism>
<accession>A0A4Q4MSS0</accession>
<dbReference type="AlphaFoldDB" id="A0A4Q4MSS0"/>
<evidence type="ECO:0000313" key="2">
    <source>
        <dbReference type="EMBL" id="RYN27259.1"/>
    </source>
</evidence>
<dbReference type="EMBL" id="PDXA01000004">
    <property type="protein sequence ID" value="RYN59155.1"/>
    <property type="molecule type" value="Genomic_DNA"/>
</dbReference>
<evidence type="ECO:0000313" key="6">
    <source>
        <dbReference type="Proteomes" id="UP000293195"/>
    </source>
</evidence>
<evidence type="ECO:0000313" key="5">
    <source>
        <dbReference type="Proteomes" id="UP000292402"/>
    </source>
</evidence>
<dbReference type="Proteomes" id="UP000292340">
    <property type="component" value="Unassembled WGS sequence"/>
</dbReference>
<dbReference type="EMBL" id="PDXF01000008">
    <property type="protein sequence ID" value="RYO05606.1"/>
    <property type="molecule type" value="Genomic_DNA"/>
</dbReference>
<sequence length="204" mass="23355">MVARYQKIKYPNPGERQHGESMAAQRELQIRKKKDEAYSNLIWDFWPNQPPVGVYRNLRGDLLKIVQIDTGSMREDSPDLQEKLEPGYLWMPVVVSGLPGTQFNEEREYFFDEFKYILVEPLEIGFNKVAMNGVVVYQRKQIRVAMNTKKKTVWEAVETDQFDPSQKCFFGAPDGDPQVNPTSTLRPSRTPSSDSAVGLPVTPP</sequence>
<evidence type="ECO:0000313" key="4">
    <source>
        <dbReference type="EMBL" id="RYO05606.1"/>
    </source>
</evidence>
<reference evidence="3" key="3">
    <citation type="journal article" date="2019" name="J. ISSAAS">
        <title>Genomics, evolutionary history and diagnostics of the Alternaria alternata species group including apple and Asian pear pathotypes.</title>
        <authorList>
            <person name="Armitage A.D."/>
            <person name="Cockerton H.M."/>
            <person name="Sreenivasaprasad S."/>
            <person name="Woodhall J."/>
            <person name="Lane C."/>
            <person name="Harrison R.J."/>
            <person name="Clarkson J.P."/>
        </authorList>
    </citation>
    <scope>NUCLEOTIDE SEQUENCE</scope>
    <source>
        <strain evidence="3">FERA 1082</strain>
    </source>
</reference>
<proteinExistence type="predicted"/>
<dbReference type="Proteomes" id="UP000292402">
    <property type="component" value="Unassembled WGS sequence"/>
</dbReference>
<comment type="caution">
    <text evidence="3">The sequence shown here is derived from an EMBL/GenBank/DDBJ whole genome shotgun (WGS) entry which is preliminary data.</text>
</comment>
<gene>
    <name evidence="3" type="ORF">AA0114_g1561</name>
    <name evidence="2" type="ORF">AA0115_g6765</name>
    <name evidence="4" type="ORF">AA0119_g3314</name>
</gene>
<reference evidence="2" key="1">
    <citation type="submission" date="2017-10" db="EMBL/GenBank/DDBJ databases">
        <authorList>
            <person name="Armitage A.D."/>
            <person name="Barbara D.J."/>
            <person name="Woodhall J.W."/>
            <person name="Sreenivasaprasad S."/>
            <person name="Lane C.R."/>
            <person name="Clarkson J.P."/>
            <person name="Harrison R.J."/>
        </authorList>
    </citation>
    <scope>NUCLEOTIDE SEQUENCE</scope>
    <source>
        <strain evidence="2">FERA 1164</strain>
        <strain evidence="4">FERA 635</strain>
    </source>
</reference>
<name>A0A4Q4MSS0_9PLEO</name>